<dbReference type="RefSeq" id="WP_200392056.1">
    <property type="nucleotide sequence ID" value="NZ_JAENIO010000027.1"/>
</dbReference>
<evidence type="ECO:0000313" key="2">
    <source>
        <dbReference type="EMBL" id="MBK1834622.1"/>
    </source>
</evidence>
<evidence type="ECO:0000256" key="1">
    <source>
        <dbReference type="SAM" id="SignalP"/>
    </source>
</evidence>
<reference evidence="2" key="1">
    <citation type="submission" date="2021-01" db="EMBL/GenBank/DDBJ databases">
        <title>Modified the classification status of verrucomicrobia.</title>
        <authorList>
            <person name="Feng X."/>
        </authorList>
    </citation>
    <scope>NUCLEOTIDE SEQUENCE</scope>
    <source>
        <strain evidence="2">KCTC 12986</strain>
    </source>
</reference>
<comment type="caution">
    <text evidence="2">The sequence shown here is derived from an EMBL/GenBank/DDBJ whole genome shotgun (WGS) entry which is preliminary data.</text>
</comment>
<feature type="chain" id="PRO_5037253362" description="HEAT repeat-containing protein" evidence="1">
    <location>
        <begin position="23"/>
        <end position="211"/>
    </location>
</feature>
<keyword evidence="3" id="KW-1185">Reference proteome</keyword>
<organism evidence="2 3">
    <name type="scientific">Roseibacillus ishigakijimensis</name>
    <dbReference type="NCBI Taxonomy" id="454146"/>
    <lineage>
        <taxon>Bacteria</taxon>
        <taxon>Pseudomonadati</taxon>
        <taxon>Verrucomicrobiota</taxon>
        <taxon>Verrucomicrobiia</taxon>
        <taxon>Verrucomicrobiales</taxon>
        <taxon>Verrucomicrobiaceae</taxon>
        <taxon>Roseibacillus</taxon>
    </lineage>
</organism>
<feature type="signal peptide" evidence="1">
    <location>
        <begin position="1"/>
        <end position="22"/>
    </location>
</feature>
<evidence type="ECO:0000313" key="3">
    <source>
        <dbReference type="Proteomes" id="UP000604083"/>
    </source>
</evidence>
<gene>
    <name evidence="2" type="ORF">JIN78_11170</name>
</gene>
<keyword evidence="1" id="KW-0732">Signal</keyword>
<dbReference type="EMBL" id="JAENIO010000027">
    <property type="protein sequence ID" value="MBK1834622.1"/>
    <property type="molecule type" value="Genomic_DNA"/>
</dbReference>
<accession>A0A934RMP5</accession>
<evidence type="ECO:0008006" key="4">
    <source>
        <dbReference type="Google" id="ProtNLM"/>
    </source>
</evidence>
<dbReference type="AlphaFoldDB" id="A0A934RMP5"/>
<protein>
    <recommendedName>
        <fullName evidence="4">HEAT repeat-containing protein</fullName>
    </recommendedName>
</protein>
<proteinExistence type="predicted"/>
<sequence length="211" mass="24029">MKPIFLPAFAFALLFASPSAVGQEAERAEVSQTERRLIHPLLVAPLDPEKLLQAVAEHESNDQNNDHLMWLILRAAIEKRQDYRPLLEVKKLRKTQNLRLALAAYRYNLEGREKVLDPILAQLATEEIGADTDSIVILSVLNEWDRSVRAFRKHFIRTDGTGGEAKRTFLATRAFLYPEKYAEMRDALEAPIKWPQPLMPAGKEEQDSLGK</sequence>
<name>A0A934RMP5_9BACT</name>
<dbReference type="Proteomes" id="UP000604083">
    <property type="component" value="Unassembled WGS sequence"/>
</dbReference>